<dbReference type="InterPro" id="IPR004843">
    <property type="entry name" value="Calcineurin-like_PHP"/>
</dbReference>
<dbReference type="EMBL" id="MWDQ01000129">
    <property type="protein sequence ID" value="OQB72409.1"/>
    <property type="molecule type" value="Genomic_DNA"/>
</dbReference>
<proteinExistence type="predicted"/>
<organism evidence="2">
    <name type="scientific">candidate division TA06 bacterium ADurb.Bin131</name>
    <dbReference type="NCBI Taxonomy" id="1852827"/>
    <lineage>
        <taxon>Bacteria</taxon>
        <taxon>Bacteria division TA06</taxon>
    </lineage>
</organism>
<dbReference type="AlphaFoldDB" id="A0A1V6C656"/>
<evidence type="ECO:0000313" key="2">
    <source>
        <dbReference type="EMBL" id="OQB72409.1"/>
    </source>
</evidence>
<dbReference type="Proteomes" id="UP000485562">
    <property type="component" value="Unassembled WGS sequence"/>
</dbReference>
<dbReference type="Pfam" id="PF00149">
    <property type="entry name" value="Metallophos"/>
    <property type="match status" value="1"/>
</dbReference>
<dbReference type="PANTHER" id="PTHR43143:SF1">
    <property type="entry name" value="SERINE_THREONINE-PROTEIN PHOSPHATASE CPPED1"/>
    <property type="match status" value="1"/>
</dbReference>
<gene>
    <name evidence="2" type="ORF">BWX89_01324</name>
</gene>
<comment type="caution">
    <text evidence="2">The sequence shown here is derived from an EMBL/GenBank/DDBJ whole genome shotgun (WGS) entry which is preliminary data.</text>
</comment>
<protein>
    <submittedName>
        <fullName evidence="2">Cyclic 3',5'-adenosine monophosphate phosphodiesterase</fullName>
    </submittedName>
</protein>
<sequence>MATLLPHLSGSDKPLEFVVFGDCHFNDIDNPDSTILKKIVEEINRKNPDAEFAVNLGDIVVVEKNPVAYDKAIENYLKVIKNLKIPVYHVPGNHDMTNNEQIRKIYENKIGPLYYSVKKNNTLLIFLNSECLDESQIKWLRNQLEKPAKTKIVFIHKPVFPVSPVIPVYSNASDIKIPTQLRKILEEKNVDAVVSGHEHLFYMRKYGKILQVISGGAGAWLLPAPEGGKSMFHYCIVRVEDKKISVEANRINNGDKEKR</sequence>
<dbReference type="InterPro" id="IPR051918">
    <property type="entry name" value="STPP_CPPED1"/>
</dbReference>
<dbReference type="InterPro" id="IPR029052">
    <property type="entry name" value="Metallo-depent_PP-like"/>
</dbReference>
<dbReference type="SUPFAM" id="SSF56300">
    <property type="entry name" value="Metallo-dependent phosphatases"/>
    <property type="match status" value="1"/>
</dbReference>
<name>A0A1V6C656_UNCT6</name>
<dbReference type="Gene3D" id="3.60.21.10">
    <property type="match status" value="1"/>
</dbReference>
<accession>A0A1V6C656</accession>
<dbReference type="PANTHER" id="PTHR43143">
    <property type="entry name" value="METALLOPHOSPHOESTERASE, CALCINEURIN SUPERFAMILY"/>
    <property type="match status" value="1"/>
</dbReference>
<reference evidence="2" key="1">
    <citation type="submission" date="2017-02" db="EMBL/GenBank/DDBJ databases">
        <title>Delving into the versatile metabolic prowess of the omnipresent phylum Bacteroidetes.</title>
        <authorList>
            <person name="Nobu M.K."/>
            <person name="Mei R."/>
            <person name="Narihiro T."/>
            <person name="Kuroda K."/>
            <person name="Liu W.-T."/>
        </authorList>
    </citation>
    <scope>NUCLEOTIDE SEQUENCE</scope>
    <source>
        <strain evidence="2">ADurb.Bin131</strain>
    </source>
</reference>
<evidence type="ECO:0000259" key="1">
    <source>
        <dbReference type="Pfam" id="PF00149"/>
    </source>
</evidence>
<feature type="domain" description="Calcineurin-like phosphoesterase" evidence="1">
    <location>
        <begin position="17"/>
        <end position="199"/>
    </location>
</feature>
<dbReference type="GO" id="GO:0016787">
    <property type="term" value="F:hydrolase activity"/>
    <property type="evidence" value="ECO:0007669"/>
    <property type="project" value="InterPro"/>
</dbReference>